<proteinExistence type="predicted"/>
<dbReference type="Gene3D" id="3.10.570.10">
    <property type="entry name" value="sex pheromone staph- cam373 precursor domain"/>
    <property type="match status" value="1"/>
</dbReference>
<evidence type="ECO:0000313" key="4">
    <source>
        <dbReference type="Proteomes" id="UP001597199"/>
    </source>
</evidence>
<reference evidence="4" key="1">
    <citation type="journal article" date="2019" name="Int. J. Syst. Evol. Microbiol.">
        <title>The Global Catalogue of Microorganisms (GCM) 10K type strain sequencing project: providing services to taxonomists for standard genome sequencing and annotation.</title>
        <authorList>
            <consortium name="The Broad Institute Genomics Platform"/>
            <consortium name="The Broad Institute Genome Sequencing Center for Infectious Disease"/>
            <person name="Wu L."/>
            <person name="Ma J."/>
        </authorList>
    </citation>
    <scope>NUCLEOTIDE SEQUENCE [LARGE SCALE GENOMIC DNA]</scope>
    <source>
        <strain evidence="4">CCM 9110</strain>
    </source>
</reference>
<evidence type="ECO:0000313" key="3">
    <source>
        <dbReference type="EMBL" id="MFD1399496.1"/>
    </source>
</evidence>
<feature type="signal peptide" evidence="2">
    <location>
        <begin position="1"/>
        <end position="18"/>
    </location>
</feature>
<dbReference type="RefSeq" id="WP_204119607.1">
    <property type="nucleotide sequence ID" value="NZ_BOLV01000019.1"/>
</dbReference>
<keyword evidence="2" id="KW-0732">Signal</keyword>
<dbReference type="PIRSF" id="PIRSF012509">
    <property type="entry name" value="CamS"/>
    <property type="match status" value="1"/>
</dbReference>
<name>A0ABW4BHM2_9LACO</name>
<organism evidence="3 4">
    <name type="scientific">Lacticaseibacillus suilingensis</name>
    <dbReference type="NCBI Taxonomy" id="2799577"/>
    <lineage>
        <taxon>Bacteria</taxon>
        <taxon>Bacillati</taxon>
        <taxon>Bacillota</taxon>
        <taxon>Bacilli</taxon>
        <taxon>Lactobacillales</taxon>
        <taxon>Lactobacillaceae</taxon>
        <taxon>Lacticaseibacillus</taxon>
    </lineage>
</organism>
<keyword evidence="4" id="KW-1185">Reference proteome</keyword>
<dbReference type="CDD" id="cd13441">
    <property type="entry name" value="CamS_repeat_1"/>
    <property type="match status" value="1"/>
</dbReference>
<dbReference type="Pfam" id="PF07537">
    <property type="entry name" value="CamS"/>
    <property type="match status" value="1"/>
</dbReference>
<evidence type="ECO:0000256" key="2">
    <source>
        <dbReference type="SAM" id="SignalP"/>
    </source>
</evidence>
<feature type="region of interest" description="Disordered" evidence="1">
    <location>
        <begin position="120"/>
        <end position="142"/>
    </location>
</feature>
<gene>
    <name evidence="3" type="ORF">ACFQ41_09265</name>
</gene>
<dbReference type="EMBL" id="JBHTOA010000033">
    <property type="protein sequence ID" value="MFD1399496.1"/>
    <property type="molecule type" value="Genomic_DNA"/>
</dbReference>
<sequence>MKKALTAALILVAAISLAACGKLSFDSGSGSSTSGSSKGYTTTGTVDSGMYEGVIQNGRYKTSSARGLQLSTNQQGGNSFNIKSMENGLQDIAKKQFSTSKYVFEEGQLISTSTAKKWLARKSDDSQGLNPKDNGKTGETERNPMYLETMVEQDYMTQSGSDMSLGGVAIALGMNADDYYQKEKYGATYTTHISDADMTTQGKAMAKEVVARVRKMSGVNNDTPIVIALYKLAGSDSLVGGTYFDYVVSKSGTDVADWTPVNQQNEVLPTVDNKKPINKTVSTDFDNFTTNVENFFPTLAGVTAQAHYSDNALTGLNITINTQFYGATELNSFTQYVANAASKYLPSGVKIEITIQSTQGIQAFVSRESSSKDFYTHVFGSY</sequence>
<accession>A0ABW4BHM2</accession>
<dbReference type="Proteomes" id="UP001597199">
    <property type="component" value="Unassembled WGS sequence"/>
</dbReference>
<protein>
    <submittedName>
        <fullName evidence="3">CamS family sex pheromone protein</fullName>
    </submittedName>
</protein>
<dbReference type="CDD" id="cd13440">
    <property type="entry name" value="CamS_repeat_2"/>
    <property type="match status" value="1"/>
</dbReference>
<feature type="compositionally biased region" description="Basic and acidic residues" evidence="1">
    <location>
        <begin position="133"/>
        <end position="142"/>
    </location>
</feature>
<feature type="chain" id="PRO_5047462573" evidence="2">
    <location>
        <begin position="19"/>
        <end position="382"/>
    </location>
</feature>
<comment type="caution">
    <text evidence="3">The sequence shown here is derived from an EMBL/GenBank/DDBJ whole genome shotgun (WGS) entry which is preliminary data.</text>
</comment>
<dbReference type="PROSITE" id="PS51257">
    <property type="entry name" value="PROKAR_LIPOPROTEIN"/>
    <property type="match status" value="1"/>
</dbReference>
<evidence type="ECO:0000256" key="1">
    <source>
        <dbReference type="SAM" id="MobiDB-lite"/>
    </source>
</evidence>
<dbReference type="InterPro" id="IPR011426">
    <property type="entry name" value="CamS"/>
</dbReference>